<reference evidence="5" key="1">
    <citation type="submission" date="2022-03" db="EMBL/GenBank/DDBJ databases">
        <authorList>
            <person name="Tunstrom K."/>
        </authorList>
    </citation>
    <scope>NUCLEOTIDE SEQUENCE</scope>
</reference>
<evidence type="ECO:0000256" key="2">
    <source>
        <dbReference type="SAM" id="MobiDB-lite"/>
    </source>
</evidence>
<comment type="subcellular location">
    <subcellularLocation>
        <location evidence="1">Nucleus</location>
    </subcellularLocation>
</comment>
<dbReference type="SUPFAM" id="SSF46689">
    <property type="entry name" value="Homeodomain-like"/>
    <property type="match status" value="1"/>
</dbReference>
<organism evidence="5 6">
    <name type="scientific">Euphydryas editha</name>
    <name type="common">Edith's checkerspot</name>
    <dbReference type="NCBI Taxonomy" id="104508"/>
    <lineage>
        <taxon>Eukaryota</taxon>
        <taxon>Metazoa</taxon>
        <taxon>Ecdysozoa</taxon>
        <taxon>Arthropoda</taxon>
        <taxon>Hexapoda</taxon>
        <taxon>Insecta</taxon>
        <taxon>Pterygota</taxon>
        <taxon>Neoptera</taxon>
        <taxon>Endopterygota</taxon>
        <taxon>Lepidoptera</taxon>
        <taxon>Glossata</taxon>
        <taxon>Ditrysia</taxon>
        <taxon>Papilionoidea</taxon>
        <taxon>Nymphalidae</taxon>
        <taxon>Nymphalinae</taxon>
        <taxon>Euphydryas</taxon>
    </lineage>
</organism>
<feature type="compositionally biased region" description="Polar residues" evidence="2">
    <location>
        <begin position="459"/>
        <end position="471"/>
    </location>
</feature>
<dbReference type="InterPro" id="IPR050863">
    <property type="entry name" value="CenT-Element_Derived"/>
</dbReference>
<dbReference type="EMBL" id="CAKOGL010000011">
    <property type="protein sequence ID" value="CAH2091634.1"/>
    <property type="molecule type" value="Genomic_DNA"/>
</dbReference>
<dbReference type="GO" id="GO:0003677">
    <property type="term" value="F:DNA binding"/>
    <property type="evidence" value="ECO:0007669"/>
    <property type="project" value="InterPro"/>
</dbReference>
<feature type="domain" description="DDE-1" evidence="3">
    <location>
        <begin position="218"/>
        <end position="383"/>
    </location>
</feature>
<evidence type="ECO:0000256" key="1">
    <source>
        <dbReference type="ARBA" id="ARBA00004123"/>
    </source>
</evidence>
<dbReference type="Pfam" id="PF05225">
    <property type="entry name" value="HTH_psq"/>
    <property type="match status" value="1"/>
</dbReference>
<evidence type="ECO:0008006" key="7">
    <source>
        <dbReference type="Google" id="ProtNLM"/>
    </source>
</evidence>
<dbReference type="Gene3D" id="1.10.10.60">
    <property type="entry name" value="Homeodomain-like"/>
    <property type="match status" value="1"/>
</dbReference>
<sequence length="716" mass="80597">MGRTKTENRKIGGHDAKDMKKAVDLVKNGMSIHKAAQECNLKYSTVRRYVKKHDTQNNAGFVPNYEVNAIFSREQEEILKAYISECALMFYGLTAKETRQLAYQLAIANKLKVPSSWLYNQMAGIDWLRSFRKRHSDISLKKPEACSLARATAFNRTNVQLFFNNLKEAFQRYSGFEDGTRVYNLDETSTTTVQKPQKVLAPKRSNVCKVTSGERGVLVTTCCIVSATGHALPPAMIFPRKNFKAHMLHGAPAGTLGLASPTGWMNAELFVEVMNHFIKHSSASKENPALLILDNHESHLSIDALNIAKSSGVTILTVPPHTTTRLQPLDVGLHGPFKTFYNAAVDSWMLRNAGHAFTIYQIAECVGQAYLKAMTPVNIISAFKKCGIFPFDESVFTEEDFLPSVVTDRPDPQIEDNVVPSSPSILLDLEIESPQIPFGALDDSDQLPKFKQPEINANAQEESARPTMTTLEQKRQDSVPRITISPRPSTSRQEKTFITPKKIRLPIKAGPRNTKRRRTLGKSMIVTDTPEKNKIEENKKKIKGLKKVKKSDIFKKKTKKEQKMEKVEIRYCDTSSGDETFCASGSSSGGEIFLNDSEDDDTMILDDEIISKPLPKNPKVGDYVIILIETNKKKKYYYVAKILEESSEAEYDYFVSYLKLKSKVFYKFAEPVEPDMAGVFKNDIKFILPDPNIEGSSRRQATYTFPINLSLLTFPF</sequence>
<evidence type="ECO:0000259" key="4">
    <source>
        <dbReference type="Pfam" id="PF05225"/>
    </source>
</evidence>
<accession>A0AAU9TY47</accession>
<dbReference type="Proteomes" id="UP001153954">
    <property type="component" value="Unassembled WGS sequence"/>
</dbReference>
<dbReference type="Pfam" id="PF03184">
    <property type="entry name" value="DDE_1"/>
    <property type="match status" value="1"/>
</dbReference>
<dbReference type="PANTHER" id="PTHR19303:SF74">
    <property type="entry name" value="POGO TRANSPOSABLE ELEMENT WITH KRAB DOMAIN"/>
    <property type="match status" value="1"/>
</dbReference>
<comment type="caution">
    <text evidence="5">The sequence shown here is derived from an EMBL/GenBank/DDBJ whole genome shotgun (WGS) entry which is preliminary data.</text>
</comment>
<name>A0AAU9TY47_EUPED</name>
<feature type="region of interest" description="Disordered" evidence="2">
    <location>
        <begin position="459"/>
        <end position="496"/>
    </location>
</feature>
<evidence type="ECO:0000313" key="6">
    <source>
        <dbReference type="Proteomes" id="UP001153954"/>
    </source>
</evidence>
<keyword evidence="6" id="KW-1185">Reference proteome</keyword>
<protein>
    <recommendedName>
        <fullName evidence="7">DDE-1 domain-containing protein</fullName>
    </recommendedName>
</protein>
<dbReference type="AlphaFoldDB" id="A0AAU9TY47"/>
<dbReference type="GO" id="GO:0005634">
    <property type="term" value="C:nucleus"/>
    <property type="evidence" value="ECO:0007669"/>
    <property type="project" value="UniProtKB-SubCell"/>
</dbReference>
<proteinExistence type="predicted"/>
<dbReference type="InterPro" id="IPR007889">
    <property type="entry name" value="HTH_Psq"/>
</dbReference>
<dbReference type="PANTHER" id="PTHR19303">
    <property type="entry name" value="TRANSPOSON"/>
    <property type="match status" value="1"/>
</dbReference>
<evidence type="ECO:0000259" key="3">
    <source>
        <dbReference type="Pfam" id="PF03184"/>
    </source>
</evidence>
<dbReference type="InterPro" id="IPR009057">
    <property type="entry name" value="Homeodomain-like_sf"/>
</dbReference>
<dbReference type="InterPro" id="IPR004875">
    <property type="entry name" value="DDE_SF_endonuclease_dom"/>
</dbReference>
<evidence type="ECO:0000313" key="5">
    <source>
        <dbReference type="EMBL" id="CAH2091634.1"/>
    </source>
</evidence>
<gene>
    <name evidence="5" type="ORF">EEDITHA_LOCUS7481</name>
</gene>
<feature type="domain" description="HTH psq-type" evidence="4">
    <location>
        <begin position="18"/>
        <end position="53"/>
    </location>
</feature>